<dbReference type="Pfam" id="PF06945">
    <property type="entry name" value="DUF1289"/>
    <property type="match status" value="1"/>
</dbReference>
<dbReference type="PANTHER" id="PTHR35175">
    <property type="entry name" value="DUF1289 DOMAIN-CONTAINING PROTEIN"/>
    <property type="match status" value="1"/>
</dbReference>
<dbReference type="InterPro" id="IPR010710">
    <property type="entry name" value="DUF1289"/>
</dbReference>
<dbReference type="PANTHER" id="PTHR35175:SF1">
    <property type="entry name" value="OXIDOREDUCTASE"/>
    <property type="match status" value="1"/>
</dbReference>
<keyword evidence="2" id="KW-1185">Reference proteome</keyword>
<organism evidence="1 2">
    <name type="scientific">Iodobacter violaceini</name>
    <dbReference type="NCBI Taxonomy" id="3044271"/>
    <lineage>
        <taxon>Bacteria</taxon>
        <taxon>Pseudomonadati</taxon>
        <taxon>Pseudomonadota</taxon>
        <taxon>Betaproteobacteria</taxon>
        <taxon>Neisseriales</taxon>
        <taxon>Chitinibacteraceae</taxon>
        <taxon>Iodobacter</taxon>
    </lineage>
</organism>
<evidence type="ECO:0000313" key="2">
    <source>
        <dbReference type="Proteomes" id="UP000712570"/>
    </source>
</evidence>
<protein>
    <submittedName>
        <fullName evidence="1">DUF1289 domain-containing protein</fullName>
    </submittedName>
</protein>
<dbReference type="Proteomes" id="UP000712570">
    <property type="component" value="Unassembled WGS sequence"/>
</dbReference>
<dbReference type="EMBL" id="JAAOLX010000011">
    <property type="protein sequence ID" value="NHQ87991.1"/>
    <property type="molecule type" value="Genomic_DNA"/>
</dbReference>
<comment type="caution">
    <text evidence="1">The sequence shown here is derived from an EMBL/GenBank/DDBJ whole genome shotgun (WGS) entry which is preliminary data.</text>
</comment>
<accession>A0ABX0L3H0</accession>
<sequence>MLEKNRPDSPCIAVCSTALGDEICRGCGRSVVEVSTWVMMSDEDKNKIWARLEEQWRQGGKVAPWLREG</sequence>
<proteinExistence type="predicted"/>
<gene>
    <name evidence="1" type="ORF">HA050_17920</name>
</gene>
<evidence type="ECO:0000313" key="1">
    <source>
        <dbReference type="EMBL" id="NHQ87991.1"/>
    </source>
</evidence>
<name>A0ABX0L3H0_9NEIS</name>
<reference evidence="1 2" key="1">
    <citation type="submission" date="2020-03" db="EMBL/GenBank/DDBJ databases">
        <title>Draft genome sequence of environmentally isolated violet-colored cultures.</title>
        <authorList>
            <person name="Wilson H.S."/>
        </authorList>
    </citation>
    <scope>NUCLEOTIDE SEQUENCE [LARGE SCALE GENOMIC DNA]</scope>
    <source>
        <strain evidence="1 2">HSC-16F04</strain>
    </source>
</reference>